<feature type="region of interest" description="Disordered" evidence="1">
    <location>
        <begin position="1"/>
        <end position="28"/>
    </location>
</feature>
<evidence type="ECO:0000256" key="1">
    <source>
        <dbReference type="SAM" id="MobiDB-lite"/>
    </source>
</evidence>
<evidence type="ECO:0000313" key="2">
    <source>
        <dbReference type="EMBL" id="GGL60572.1"/>
    </source>
</evidence>
<protein>
    <submittedName>
        <fullName evidence="2">Uncharacterized protein</fullName>
    </submittedName>
</protein>
<proteinExistence type="predicted"/>
<organism evidence="2 3">
    <name type="scientific">Microlunatus endophyticus</name>
    <dbReference type="NCBI Taxonomy" id="1716077"/>
    <lineage>
        <taxon>Bacteria</taxon>
        <taxon>Bacillati</taxon>
        <taxon>Actinomycetota</taxon>
        <taxon>Actinomycetes</taxon>
        <taxon>Propionibacteriales</taxon>
        <taxon>Propionibacteriaceae</taxon>
        <taxon>Microlunatus</taxon>
    </lineage>
</organism>
<sequence>MVEAGAIGVGDAEQFADRQGWDRQREQRHQVGRAAGVLEIVQSSVDDLCDAWLEGRASGAS</sequence>
<feature type="compositionally biased region" description="Basic and acidic residues" evidence="1">
    <location>
        <begin position="15"/>
        <end position="28"/>
    </location>
</feature>
<evidence type="ECO:0000313" key="3">
    <source>
        <dbReference type="Proteomes" id="UP000613840"/>
    </source>
</evidence>
<gene>
    <name evidence="2" type="ORF">GCM10011575_18860</name>
</gene>
<reference evidence="2" key="1">
    <citation type="journal article" date="2014" name="Int. J. Syst. Evol. Microbiol.">
        <title>Complete genome sequence of Corynebacterium casei LMG S-19264T (=DSM 44701T), isolated from a smear-ripened cheese.</title>
        <authorList>
            <consortium name="US DOE Joint Genome Institute (JGI-PGF)"/>
            <person name="Walter F."/>
            <person name="Albersmeier A."/>
            <person name="Kalinowski J."/>
            <person name="Ruckert C."/>
        </authorList>
    </citation>
    <scope>NUCLEOTIDE SEQUENCE</scope>
    <source>
        <strain evidence="2">CGMCC 4.7306</strain>
    </source>
</reference>
<dbReference type="EMBL" id="BMMZ01000004">
    <property type="protein sequence ID" value="GGL60572.1"/>
    <property type="molecule type" value="Genomic_DNA"/>
</dbReference>
<name>A0A917S612_9ACTN</name>
<accession>A0A917S612</accession>
<dbReference type="Proteomes" id="UP000613840">
    <property type="component" value="Unassembled WGS sequence"/>
</dbReference>
<reference evidence="2" key="2">
    <citation type="submission" date="2020-09" db="EMBL/GenBank/DDBJ databases">
        <authorList>
            <person name="Sun Q."/>
            <person name="Zhou Y."/>
        </authorList>
    </citation>
    <scope>NUCLEOTIDE SEQUENCE</scope>
    <source>
        <strain evidence="2">CGMCC 4.7306</strain>
    </source>
</reference>
<dbReference type="AlphaFoldDB" id="A0A917S612"/>
<keyword evidence="3" id="KW-1185">Reference proteome</keyword>
<comment type="caution">
    <text evidence="2">The sequence shown here is derived from an EMBL/GenBank/DDBJ whole genome shotgun (WGS) entry which is preliminary data.</text>
</comment>